<reference evidence="2" key="1">
    <citation type="submission" date="2015-09" db="EMBL/GenBank/DDBJ databases">
        <title>Whole genome sequence of Pseudomonas fluorescens FW300-N2C3.</title>
        <authorList>
            <person name="Ray J."/>
            <person name="Melnyk R."/>
            <person name="Deutschbauer A."/>
        </authorList>
    </citation>
    <scope>NUCLEOTIDE SEQUENCE [LARGE SCALE GENOMIC DNA]</scope>
    <source>
        <strain evidence="2">FW300-N2C3</strain>
    </source>
</reference>
<dbReference type="InterPro" id="IPR009003">
    <property type="entry name" value="Peptidase_S1_PA"/>
</dbReference>
<evidence type="ECO:0000313" key="2">
    <source>
        <dbReference type="Proteomes" id="UP000059425"/>
    </source>
</evidence>
<dbReference type="AlphaFoldDB" id="A0A0N7H1J0"/>
<evidence type="ECO:0000313" key="1">
    <source>
        <dbReference type="EMBL" id="ALI06076.1"/>
    </source>
</evidence>
<accession>A0A0N7H1J0</accession>
<name>A0A0N7H1J0_PSEFL</name>
<gene>
    <name evidence="1" type="ORF">AO356_04505</name>
</gene>
<dbReference type="EMBL" id="CP012831">
    <property type="protein sequence ID" value="ALI06076.1"/>
    <property type="molecule type" value="Genomic_DNA"/>
</dbReference>
<protein>
    <recommendedName>
        <fullName evidence="3">Serine protease</fullName>
    </recommendedName>
</protein>
<proteinExistence type="predicted"/>
<dbReference type="Proteomes" id="UP000059425">
    <property type="component" value="Chromosome"/>
</dbReference>
<dbReference type="RefSeq" id="WP_060738756.1">
    <property type="nucleotide sequence ID" value="NZ_CP012831.1"/>
</dbReference>
<evidence type="ECO:0008006" key="3">
    <source>
        <dbReference type="Google" id="ProtNLM"/>
    </source>
</evidence>
<dbReference type="SUPFAM" id="SSF50494">
    <property type="entry name" value="Trypsin-like serine proteases"/>
    <property type="match status" value="1"/>
</dbReference>
<dbReference type="OrthoDB" id="7191282at2"/>
<sequence>MAAVSNSVVHLTMRFQRTKLAIGTGVVYKRDGKFYIVTAWHNLTGRHPDNLKFLSAHSSIPDNIVVSIAVSRGDFGTSRMSVVLPLMDEDKALFLIHPTGWPRVDVVAIPFDPMAYLKMELYDFDGTVQDVVVSLLDTGNTNIPADLCPVQRYLVPSQSVIDKWLGNVEVTEELFIPGYPHNLQDDYSQPVWKRATIASSVQRGWNGQPKYLIDSASKSGMSGSPVLYYSPKGEVIVNGASYRFTTDVAILAGIYVGREGVTDKNDPQVGIVWHTSVIDEIIDGGTFEKLPFEIEIGPGDLEAAVNEEFKNTSRKGLGNVLNPKVPSRHIVCESVLKRIQGRAKPEDVIEAVVRLAEIYDGPLMPDDDD</sequence>
<reference evidence="1 2" key="2">
    <citation type="journal article" date="2018" name="Nature">
        <title>Mutant phenotypes for thousands of bacterial genes of unknown function.</title>
        <authorList>
            <person name="Price M.N."/>
            <person name="Wetmore K.M."/>
            <person name="Waters R.J."/>
            <person name="Callaghan M."/>
            <person name="Ray J."/>
            <person name="Liu H."/>
            <person name="Kuehl J.V."/>
            <person name="Melnyk R.A."/>
            <person name="Lamson J.S."/>
            <person name="Suh Y."/>
            <person name="Carlson H.K."/>
            <person name="Esquivel Z."/>
            <person name="Sadeeshkumar H."/>
            <person name="Chakraborty R."/>
            <person name="Zane G.M."/>
            <person name="Rubin B.E."/>
            <person name="Wall J.D."/>
            <person name="Visel A."/>
            <person name="Bristow J."/>
            <person name="Blow M.J."/>
            <person name="Arkin A.P."/>
            <person name="Deutschbauer A.M."/>
        </authorList>
    </citation>
    <scope>NUCLEOTIDE SEQUENCE [LARGE SCALE GENOMIC DNA]</scope>
    <source>
        <strain evidence="1 2">FW300-N2C3</strain>
    </source>
</reference>
<organism evidence="1 2">
    <name type="scientific">Pseudomonas fluorescens</name>
    <dbReference type="NCBI Taxonomy" id="294"/>
    <lineage>
        <taxon>Bacteria</taxon>
        <taxon>Pseudomonadati</taxon>
        <taxon>Pseudomonadota</taxon>
        <taxon>Gammaproteobacteria</taxon>
        <taxon>Pseudomonadales</taxon>
        <taxon>Pseudomonadaceae</taxon>
        <taxon>Pseudomonas</taxon>
    </lineage>
</organism>